<evidence type="ECO:0000256" key="3">
    <source>
        <dbReference type="ARBA" id="ARBA00010136"/>
    </source>
</evidence>
<dbReference type="GO" id="GO:0008270">
    <property type="term" value="F:zinc ion binding"/>
    <property type="evidence" value="ECO:0007669"/>
    <property type="project" value="InterPro"/>
</dbReference>
<dbReference type="Pfam" id="PF17900">
    <property type="entry name" value="Peptidase_M1_N"/>
    <property type="match status" value="1"/>
</dbReference>
<comment type="caution">
    <text evidence="16">The sequence shown here is derived from an EMBL/GenBank/DDBJ whole genome shotgun (WGS) entry which is preliminary data.</text>
</comment>
<evidence type="ECO:0000256" key="9">
    <source>
        <dbReference type="ARBA" id="ARBA00022801"/>
    </source>
</evidence>
<feature type="domain" description="Peptidase M1 membrane alanine aminopeptidase" evidence="14">
    <location>
        <begin position="233"/>
        <end position="426"/>
    </location>
</feature>
<dbReference type="GO" id="GO:0042277">
    <property type="term" value="F:peptide binding"/>
    <property type="evidence" value="ECO:0007669"/>
    <property type="project" value="TreeGrafter"/>
</dbReference>
<evidence type="ECO:0000256" key="5">
    <source>
        <dbReference type="ARBA" id="ARBA00015611"/>
    </source>
</evidence>
<keyword evidence="11" id="KW-0482">Metalloprotease</keyword>
<dbReference type="InterPro" id="IPR050344">
    <property type="entry name" value="Peptidase_M1_aminopeptidases"/>
</dbReference>
<dbReference type="Gene3D" id="2.60.40.1730">
    <property type="entry name" value="tricorn interacting facor f3 domain"/>
    <property type="match status" value="1"/>
</dbReference>
<organism evidence="16 17">
    <name type="scientific">Phycicoccus elongatus Lp2</name>
    <dbReference type="NCBI Taxonomy" id="1193181"/>
    <lineage>
        <taxon>Bacteria</taxon>
        <taxon>Bacillati</taxon>
        <taxon>Actinomycetota</taxon>
        <taxon>Actinomycetes</taxon>
        <taxon>Micrococcales</taxon>
        <taxon>Intrasporangiaceae</taxon>
        <taxon>Phycicoccus</taxon>
    </lineage>
</organism>
<accession>N0DZ68</accession>
<evidence type="ECO:0000313" key="16">
    <source>
        <dbReference type="EMBL" id="CCH69918.1"/>
    </source>
</evidence>
<dbReference type="RefSeq" id="WP_010849794.1">
    <property type="nucleotide sequence ID" value="NZ_HF570956.1"/>
</dbReference>
<feature type="domain" description="Aminopeptidase N-like N-terminal" evidence="15">
    <location>
        <begin position="22"/>
        <end position="194"/>
    </location>
</feature>
<evidence type="ECO:0000256" key="10">
    <source>
        <dbReference type="ARBA" id="ARBA00022833"/>
    </source>
</evidence>
<dbReference type="GO" id="GO:0043171">
    <property type="term" value="P:peptide catabolic process"/>
    <property type="evidence" value="ECO:0007669"/>
    <property type="project" value="TreeGrafter"/>
</dbReference>
<dbReference type="MEROPS" id="M01.033"/>
<dbReference type="GO" id="GO:0016285">
    <property type="term" value="F:alanyl aminopeptidase activity"/>
    <property type="evidence" value="ECO:0007669"/>
    <property type="project" value="UniProtKB-EC"/>
</dbReference>
<dbReference type="GO" id="GO:0016020">
    <property type="term" value="C:membrane"/>
    <property type="evidence" value="ECO:0007669"/>
    <property type="project" value="TreeGrafter"/>
</dbReference>
<comment type="similarity">
    <text evidence="3">Belongs to the peptidase M1 family.</text>
</comment>
<keyword evidence="10" id="KW-0862">Zinc</keyword>
<dbReference type="InterPro" id="IPR001930">
    <property type="entry name" value="Peptidase_M1"/>
</dbReference>
<dbReference type="CDD" id="cd09603">
    <property type="entry name" value="M1_APN_like"/>
    <property type="match status" value="1"/>
</dbReference>
<dbReference type="PANTHER" id="PTHR11533:SF174">
    <property type="entry name" value="PUROMYCIN-SENSITIVE AMINOPEPTIDASE-RELATED"/>
    <property type="match status" value="1"/>
</dbReference>
<dbReference type="Gene3D" id="1.10.390.10">
    <property type="entry name" value="Neutral Protease Domain 2"/>
    <property type="match status" value="1"/>
</dbReference>
<dbReference type="InterPro" id="IPR042097">
    <property type="entry name" value="Aminopeptidase_N-like_N_sf"/>
</dbReference>
<evidence type="ECO:0000256" key="7">
    <source>
        <dbReference type="ARBA" id="ARBA00022670"/>
    </source>
</evidence>
<keyword evidence="9" id="KW-0378">Hydrolase</keyword>
<dbReference type="GO" id="GO:0006508">
    <property type="term" value="P:proteolysis"/>
    <property type="evidence" value="ECO:0007669"/>
    <property type="project" value="UniProtKB-KW"/>
</dbReference>
<dbReference type="EMBL" id="CAIZ01000115">
    <property type="protein sequence ID" value="CCH69918.1"/>
    <property type="molecule type" value="Genomic_DNA"/>
</dbReference>
<dbReference type="AlphaFoldDB" id="N0DZ68"/>
<keyword evidence="6" id="KW-0031">Aminopeptidase</keyword>
<evidence type="ECO:0000259" key="15">
    <source>
        <dbReference type="Pfam" id="PF17900"/>
    </source>
</evidence>
<dbReference type="SUPFAM" id="SSF63737">
    <property type="entry name" value="Leukotriene A4 hydrolase N-terminal domain"/>
    <property type="match status" value="1"/>
</dbReference>
<comment type="cofactor">
    <cofactor evidence="2">
        <name>Zn(2+)</name>
        <dbReference type="ChEBI" id="CHEBI:29105"/>
    </cofactor>
</comment>
<evidence type="ECO:0000256" key="2">
    <source>
        <dbReference type="ARBA" id="ARBA00001947"/>
    </source>
</evidence>
<evidence type="ECO:0000256" key="13">
    <source>
        <dbReference type="ARBA" id="ARBA00031533"/>
    </source>
</evidence>
<dbReference type="EC" id="3.4.11.2" evidence="4"/>
<proteinExistence type="inferred from homology"/>
<dbReference type="GO" id="GO:0070006">
    <property type="term" value="F:metalloaminopeptidase activity"/>
    <property type="evidence" value="ECO:0007669"/>
    <property type="project" value="TreeGrafter"/>
</dbReference>
<keyword evidence="7" id="KW-0645">Protease</keyword>
<evidence type="ECO:0000256" key="8">
    <source>
        <dbReference type="ARBA" id="ARBA00022723"/>
    </source>
</evidence>
<dbReference type="InterPro" id="IPR027268">
    <property type="entry name" value="Peptidase_M4/M1_CTD_sf"/>
</dbReference>
<dbReference type="InterPro" id="IPR045357">
    <property type="entry name" value="Aminopeptidase_N-like_N"/>
</dbReference>
<gene>
    <name evidence="16" type="ORF">BN10_460019</name>
</gene>
<dbReference type="PRINTS" id="PR00756">
    <property type="entry name" value="ALADIPTASE"/>
</dbReference>
<dbReference type="GO" id="GO:0005615">
    <property type="term" value="C:extracellular space"/>
    <property type="evidence" value="ECO:0007669"/>
    <property type="project" value="TreeGrafter"/>
</dbReference>
<evidence type="ECO:0000256" key="12">
    <source>
        <dbReference type="ARBA" id="ARBA00029811"/>
    </source>
</evidence>
<name>N0DZ68_9MICO</name>
<evidence type="ECO:0000256" key="1">
    <source>
        <dbReference type="ARBA" id="ARBA00000098"/>
    </source>
</evidence>
<keyword evidence="8" id="KW-0479">Metal-binding</keyword>
<dbReference type="OrthoDB" id="100605at2"/>
<sequence>MRTEPSADPYVPGHGDLRYAVEEYDLDLDYTIAGNHLAGRTVAHCRTLEATEEIAFDLSSALRVMSVEVTGATVKRHAHRGSRLVLRFDRPVPAGHRLTVTIATKGHPRPMRGPDGLAGWEELADGVIVASQPHGAPSWFACNDRPSDKAAYRVTIACDAAYTVWGNGRLAARRKAGRKTAWTWVQSEPMAPYLATLQIGRYAVRELPDAPIPVHVVGPARLRAAMDSAFADQVRMIEAMQEWFGPYPFAAGYTAVVTDDDLEIPLESQTLSTFGANLMNRTWEAQRLIAHELAHQWWGNSMTARQWRDIWLHEGFACYAEWLWSPVAGSESTDARARHNWSRLAALPQDLVLAAPGPKDMFDDRVYKRGALTLHALRGEVGDDTFFAILKGFAGRHQHGSVTTADFEGLAARVTGRRLTDLFDAWLRSPALPQLGA</sequence>
<reference evidence="16 17" key="1">
    <citation type="journal article" date="2013" name="ISME J.">
        <title>A metabolic model for members of the genus Tetrasphaera involved in enhanced biological phosphorus removal.</title>
        <authorList>
            <person name="Kristiansen R."/>
            <person name="Nguyen H.T.T."/>
            <person name="Saunders A.M."/>
            <person name="Nielsen J.L."/>
            <person name="Wimmer R."/>
            <person name="Le V.Q."/>
            <person name="McIlroy S.J."/>
            <person name="Petrovski S."/>
            <person name="Seviour R.J."/>
            <person name="Calteau A."/>
            <person name="Nielsen K.L."/>
            <person name="Nielsen P.H."/>
        </authorList>
    </citation>
    <scope>NUCLEOTIDE SEQUENCE [LARGE SCALE GENOMIC DNA]</scope>
    <source>
        <strain evidence="16 17">Lp2</strain>
    </source>
</reference>
<dbReference type="Proteomes" id="UP000013167">
    <property type="component" value="Unassembled WGS sequence"/>
</dbReference>
<dbReference type="eggNOG" id="COG0308">
    <property type="taxonomic scope" value="Bacteria"/>
</dbReference>
<evidence type="ECO:0000313" key="17">
    <source>
        <dbReference type="Proteomes" id="UP000013167"/>
    </source>
</evidence>
<evidence type="ECO:0000259" key="14">
    <source>
        <dbReference type="Pfam" id="PF01433"/>
    </source>
</evidence>
<evidence type="ECO:0000256" key="4">
    <source>
        <dbReference type="ARBA" id="ARBA00012564"/>
    </source>
</evidence>
<dbReference type="GO" id="GO:0005737">
    <property type="term" value="C:cytoplasm"/>
    <property type="evidence" value="ECO:0007669"/>
    <property type="project" value="TreeGrafter"/>
</dbReference>
<evidence type="ECO:0000256" key="11">
    <source>
        <dbReference type="ARBA" id="ARBA00023049"/>
    </source>
</evidence>
<dbReference type="InterPro" id="IPR014782">
    <property type="entry name" value="Peptidase_M1_dom"/>
</dbReference>
<dbReference type="STRING" id="1193181.BN10_460019"/>
<evidence type="ECO:0000256" key="6">
    <source>
        <dbReference type="ARBA" id="ARBA00022438"/>
    </source>
</evidence>
<dbReference type="SUPFAM" id="SSF55486">
    <property type="entry name" value="Metalloproteases ('zincins'), catalytic domain"/>
    <property type="match status" value="1"/>
</dbReference>
<dbReference type="HOGENOM" id="CLU_014298_2_0_11"/>
<dbReference type="Pfam" id="PF01433">
    <property type="entry name" value="Peptidase_M1"/>
    <property type="match status" value="1"/>
</dbReference>
<protein>
    <recommendedName>
        <fullName evidence="5">Aminopeptidase N</fullName>
        <ecNumber evidence="4">3.4.11.2</ecNumber>
    </recommendedName>
    <alternativeName>
        <fullName evidence="12">Alanine aminopeptidase</fullName>
    </alternativeName>
    <alternativeName>
        <fullName evidence="13">Lysyl aminopeptidase</fullName>
    </alternativeName>
</protein>
<dbReference type="PANTHER" id="PTHR11533">
    <property type="entry name" value="PROTEASE M1 ZINC METALLOPROTEASE"/>
    <property type="match status" value="1"/>
</dbReference>
<keyword evidence="17" id="KW-1185">Reference proteome</keyword>
<comment type="catalytic activity">
    <reaction evidence="1">
        <text>Release of an N-terminal amino acid, Xaa-|-Yaa- from a peptide, amide or arylamide. Xaa is preferably Ala, but may be most amino acids including Pro (slow action). When a terminal hydrophobic residue is followed by a prolyl residue, the two may be released as an intact Xaa-Pro dipeptide.</text>
        <dbReference type="EC" id="3.4.11.2"/>
    </reaction>
</comment>